<dbReference type="GO" id="GO:0034432">
    <property type="term" value="F:bis(5'-adenosyl)-pentaphosphatase activity"/>
    <property type="evidence" value="ECO:0007669"/>
    <property type="project" value="EnsemblFungi"/>
</dbReference>
<dbReference type="InterPro" id="IPR015797">
    <property type="entry name" value="NUDIX_hydrolase-like_dom_sf"/>
</dbReference>
<dbReference type="GO" id="GO:0052845">
    <property type="term" value="F:inositol-5-diphosphate-1,2,3,4,6-pentakisphosphate diphosphatase activity"/>
    <property type="evidence" value="ECO:0007669"/>
    <property type="project" value="EnsemblFungi"/>
</dbReference>
<dbReference type="OrthoDB" id="2011998at2759"/>
<dbReference type="SUPFAM" id="SSF55811">
    <property type="entry name" value="Nudix"/>
    <property type="match status" value="1"/>
</dbReference>
<reference evidence="7 9" key="1">
    <citation type="journal article" date="2016" name="PLoS ONE">
        <title>Sequence Assembly of Yarrowia lipolytica Strain W29/CLIB89 Shows Transposable Element Diversity.</title>
        <authorList>
            <person name="Magnan C."/>
            <person name="Yu J."/>
            <person name="Chang I."/>
            <person name="Jahn E."/>
            <person name="Kanomata Y."/>
            <person name="Wu J."/>
            <person name="Zeller M."/>
            <person name="Oakes M."/>
            <person name="Baldi P."/>
            <person name="Sandmeyer S."/>
        </authorList>
    </citation>
    <scope>NUCLEOTIDE SEQUENCE [LARGE SCALE GENOMIC DNA]</scope>
    <source>
        <strain evidence="7">CLIB89</strain>
        <strain evidence="9">CLIB89(W29)</strain>
    </source>
</reference>
<dbReference type="GO" id="GO:0046872">
    <property type="term" value="F:metal ion binding"/>
    <property type="evidence" value="ECO:0007669"/>
    <property type="project" value="UniProtKB-KW"/>
</dbReference>
<dbReference type="PANTHER" id="PTHR12629">
    <property type="entry name" value="DIPHOSPHOINOSITOL POLYPHOSPHATE PHOSPHOHYDROLASE"/>
    <property type="match status" value="1"/>
</dbReference>
<dbReference type="GO" id="GO:0000298">
    <property type="term" value="F:endopolyphosphatase activity"/>
    <property type="evidence" value="ECO:0007669"/>
    <property type="project" value="EnsemblFungi"/>
</dbReference>
<dbReference type="KEGG" id="yli:2905776"/>
<accession>A0A1H6Q7Y1</accession>
<name>A0A1H6Q7Y1_YARLL</name>
<sequence length="179" mass="20309">MGKDTKEAKDGKDKKEKKEKSMKAREGRDNQVYSASGSRVVAGCVCVNNDSSQVLMISSAAHPNRWILPKGGVEKDELSVEGDFSESAVRETWEEAGVTGKISKYLGKYDDMRKPIEYKDSLIPKTEFHFYEMEVENLADVWPENRKRKWAGFEEAKADLTKAKRLELIEALKDSSLKR</sequence>
<dbReference type="GO" id="GO:1901907">
    <property type="term" value="P:diadenosine pentaphosphate catabolic process"/>
    <property type="evidence" value="ECO:0007669"/>
    <property type="project" value="EnsemblFungi"/>
</dbReference>
<dbReference type="GO" id="GO:1990174">
    <property type="term" value="F:phosphodiesterase decapping endonuclease activity"/>
    <property type="evidence" value="ECO:0007669"/>
    <property type="project" value="EnsemblFungi"/>
</dbReference>
<dbReference type="PROSITE" id="PS51462">
    <property type="entry name" value="NUDIX"/>
    <property type="match status" value="1"/>
</dbReference>
<dbReference type="AlphaFoldDB" id="A0A1H6Q7Y1"/>
<dbReference type="GO" id="GO:1901911">
    <property type="term" value="P:adenosine 5'-(hexahydrogen pentaphosphate) catabolic process"/>
    <property type="evidence" value="ECO:0007669"/>
    <property type="project" value="EnsemblFungi"/>
</dbReference>
<proteinExistence type="predicted"/>
<organism evidence="7 9">
    <name type="scientific">Yarrowia lipolytica</name>
    <name type="common">Candida lipolytica</name>
    <dbReference type="NCBI Taxonomy" id="4952"/>
    <lineage>
        <taxon>Eukaryota</taxon>
        <taxon>Fungi</taxon>
        <taxon>Dikarya</taxon>
        <taxon>Ascomycota</taxon>
        <taxon>Saccharomycotina</taxon>
        <taxon>Dipodascomycetes</taxon>
        <taxon>Dipodascales</taxon>
        <taxon>Dipodascales incertae sedis</taxon>
        <taxon>Yarrowia</taxon>
    </lineage>
</organism>
<dbReference type="EMBL" id="KZ859012">
    <property type="protein sequence ID" value="RDW25105.1"/>
    <property type="molecule type" value="Genomic_DNA"/>
</dbReference>
<evidence type="ECO:0000313" key="10">
    <source>
        <dbReference type="Proteomes" id="UP000256601"/>
    </source>
</evidence>
<evidence type="ECO:0000256" key="3">
    <source>
        <dbReference type="ARBA" id="ARBA00022801"/>
    </source>
</evidence>
<dbReference type="GO" id="GO:0030643">
    <property type="term" value="P:intracellular phosphate ion homeostasis"/>
    <property type="evidence" value="ECO:0007669"/>
    <property type="project" value="EnsemblFungi"/>
</dbReference>
<dbReference type="GO" id="GO:0052846">
    <property type="term" value="F:inositol-1,5-bisdiphosphate-2,3,4,6-tetrakisphosphate 1-diphosphatase activity"/>
    <property type="evidence" value="ECO:0007669"/>
    <property type="project" value="EnsemblFungi"/>
</dbReference>
<gene>
    <name evidence="8" type="ORF">B0I71DRAFT_44000</name>
    <name evidence="7" type="ORF">YALI1_A04817g</name>
</gene>
<dbReference type="eggNOG" id="KOG2839">
    <property type="taxonomic scope" value="Eukaryota"/>
</dbReference>
<dbReference type="GO" id="GO:0008796">
    <property type="term" value="F:bis(5'-nucleosyl)-tetraphosphatase activity"/>
    <property type="evidence" value="ECO:0007669"/>
    <property type="project" value="EnsemblFungi"/>
</dbReference>
<dbReference type="Pfam" id="PF00293">
    <property type="entry name" value="NUDIX"/>
    <property type="match status" value="1"/>
</dbReference>
<feature type="region of interest" description="Disordered" evidence="5">
    <location>
        <begin position="1"/>
        <end position="32"/>
    </location>
</feature>
<protein>
    <submittedName>
        <fullName evidence="8">NUDIX hydrolase domain-like protein</fullName>
    </submittedName>
</protein>
<dbReference type="VEuPathDB" id="FungiDB:YALI0_A04675g"/>
<dbReference type="VEuPathDB" id="FungiDB:YALI1_A04817g"/>
<dbReference type="EMBL" id="CP017553">
    <property type="protein sequence ID" value="AOW00256.1"/>
    <property type="molecule type" value="Genomic_DNA"/>
</dbReference>
<dbReference type="Gene3D" id="3.90.79.10">
    <property type="entry name" value="Nucleoside Triphosphate Pyrophosphohydrolase"/>
    <property type="match status" value="1"/>
</dbReference>
<evidence type="ECO:0000256" key="2">
    <source>
        <dbReference type="ARBA" id="ARBA00022723"/>
    </source>
</evidence>
<reference evidence="8 10" key="2">
    <citation type="submission" date="2018-07" db="EMBL/GenBank/DDBJ databases">
        <title>Draft Genome Assemblies for Five Robust Yarrowia lipolytica Strains Exhibiting High Lipid Production and Pentose Sugar Utilization and Sugar Alcohol Secretion from Undetoxified Lignocellulosic Biomass Hydrolysates.</title>
        <authorList>
            <consortium name="DOE Joint Genome Institute"/>
            <person name="Walker C."/>
            <person name="Ryu S."/>
            <person name="Na H."/>
            <person name="Zane M."/>
            <person name="LaButti K."/>
            <person name="Lipzen A."/>
            <person name="Haridas S."/>
            <person name="Barry K."/>
            <person name="Grigoriev I.V."/>
            <person name="Quarterman J."/>
            <person name="Slininger P."/>
            <person name="Dien B."/>
            <person name="Trinh C.T."/>
        </authorList>
    </citation>
    <scope>NUCLEOTIDE SEQUENCE [LARGE SCALE GENOMIC DNA]</scope>
    <source>
        <strain evidence="8 10">YB392</strain>
    </source>
</reference>
<evidence type="ECO:0000313" key="8">
    <source>
        <dbReference type="EMBL" id="RDW25105.1"/>
    </source>
</evidence>
<evidence type="ECO:0000259" key="6">
    <source>
        <dbReference type="PROSITE" id="PS51462"/>
    </source>
</evidence>
<dbReference type="PANTHER" id="PTHR12629:SF0">
    <property type="entry name" value="DIPHOSPHOINOSITOL-POLYPHOSPHATE DIPHOSPHATASE"/>
    <property type="match status" value="1"/>
</dbReference>
<feature type="domain" description="Nudix hydrolase" evidence="6">
    <location>
        <begin position="37"/>
        <end position="173"/>
    </location>
</feature>
<dbReference type="InterPro" id="IPR047198">
    <property type="entry name" value="DDP-like_NUDIX"/>
</dbReference>
<evidence type="ECO:0000313" key="7">
    <source>
        <dbReference type="EMBL" id="AOW00256.1"/>
    </source>
</evidence>
<evidence type="ECO:0000256" key="4">
    <source>
        <dbReference type="ARBA" id="ARBA00022842"/>
    </source>
</evidence>
<evidence type="ECO:0000313" key="9">
    <source>
        <dbReference type="Proteomes" id="UP000182444"/>
    </source>
</evidence>
<dbReference type="GO" id="GO:0052745">
    <property type="term" value="F:inositol phosphate phosphatase activity"/>
    <property type="evidence" value="ECO:0007669"/>
    <property type="project" value="EnsemblFungi"/>
</dbReference>
<dbReference type="GO" id="GO:0071543">
    <property type="term" value="P:diphosphoinositol polyphosphate metabolic process"/>
    <property type="evidence" value="ECO:0007669"/>
    <property type="project" value="TreeGrafter"/>
</dbReference>
<dbReference type="Proteomes" id="UP000256601">
    <property type="component" value="Unassembled WGS sequence"/>
</dbReference>
<dbReference type="GO" id="GO:0006798">
    <property type="term" value="P:polyphosphate catabolic process"/>
    <property type="evidence" value="ECO:0007669"/>
    <property type="project" value="EnsemblFungi"/>
</dbReference>
<dbReference type="CDD" id="cd04666">
    <property type="entry name" value="NUDIX_DIPP2_like_Nudt4"/>
    <property type="match status" value="1"/>
</dbReference>
<dbReference type="GO" id="GO:0071545">
    <property type="term" value="P:inositol phosphate catabolic process"/>
    <property type="evidence" value="ECO:0007669"/>
    <property type="project" value="EnsemblFungi"/>
</dbReference>
<evidence type="ECO:0000256" key="1">
    <source>
        <dbReference type="ARBA" id="ARBA00001946"/>
    </source>
</evidence>
<dbReference type="GO" id="GO:0052847">
    <property type="term" value="F:inositol-1,5-bisdiphosphate-2,3,4,6-tetrakisphosphate 5-diphosphatase activity"/>
    <property type="evidence" value="ECO:0007669"/>
    <property type="project" value="EnsemblFungi"/>
</dbReference>
<keyword evidence="4" id="KW-0460">Magnesium</keyword>
<dbReference type="InterPro" id="IPR000086">
    <property type="entry name" value="NUDIX_hydrolase_dom"/>
</dbReference>
<dbReference type="Proteomes" id="UP000182444">
    <property type="component" value="Chromosome 1A"/>
</dbReference>
<dbReference type="GO" id="GO:0034431">
    <property type="term" value="F:bis(5'-adenosyl)-hexaphosphatase activity"/>
    <property type="evidence" value="ECO:0007669"/>
    <property type="project" value="EnsemblFungi"/>
</dbReference>
<dbReference type="GeneID" id="2905776"/>
<dbReference type="GO" id="GO:0005737">
    <property type="term" value="C:cytoplasm"/>
    <property type="evidence" value="ECO:0007669"/>
    <property type="project" value="TreeGrafter"/>
</dbReference>
<evidence type="ECO:0000256" key="5">
    <source>
        <dbReference type="SAM" id="MobiDB-lite"/>
    </source>
</evidence>
<dbReference type="RefSeq" id="XP_499760.1">
    <property type="nucleotide sequence ID" value="XM_499760.1"/>
</dbReference>
<dbReference type="OMA" id="EDQWPEM"/>
<keyword evidence="2" id="KW-0479">Metal-binding</keyword>
<comment type="cofactor">
    <cofactor evidence="1">
        <name>Mg(2+)</name>
        <dbReference type="ChEBI" id="CHEBI:18420"/>
    </cofactor>
</comment>
<dbReference type="GO" id="GO:1901909">
    <property type="term" value="P:diadenosine hexaphosphate catabolic process"/>
    <property type="evidence" value="ECO:0007669"/>
    <property type="project" value="EnsemblFungi"/>
</dbReference>
<dbReference type="GO" id="GO:0052843">
    <property type="term" value="F:inositol-1-diphosphate-2,3,4,5,6-pentakisphosphate diphosphatase activity"/>
    <property type="evidence" value="ECO:0007669"/>
    <property type="project" value="EnsemblFungi"/>
</dbReference>
<feature type="compositionally biased region" description="Basic and acidic residues" evidence="5">
    <location>
        <begin position="1"/>
        <end position="29"/>
    </location>
</feature>
<keyword evidence="3 8" id="KW-0378">Hydrolase</keyword>
<dbReference type="GO" id="GO:0005634">
    <property type="term" value="C:nucleus"/>
    <property type="evidence" value="ECO:0007669"/>
    <property type="project" value="TreeGrafter"/>
</dbReference>